<accession>A0A937X3W8</accession>
<dbReference type="EMBL" id="VGJX01000641">
    <property type="protein sequence ID" value="MBM3275591.1"/>
    <property type="molecule type" value="Genomic_DNA"/>
</dbReference>
<gene>
    <name evidence="2" type="ORF">FJZ00_10580</name>
</gene>
<feature type="non-terminal residue" evidence="2">
    <location>
        <position position="1"/>
    </location>
</feature>
<evidence type="ECO:0000256" key="1">
    <source>
        <dbReference type="SAM" id="MobiDB-lite"/>
    </source>
</evidence>
<evidence type="ECO:0000313" key="3">
    <source>
        <dbReference type="Proteomes" id="UP000703893"/>
    </source>
</evidence>
<feature type="region of interest" description="Disordered" evidence="1">
    <location>
        <begin position="170"/>
        <end position="192"/>
    </location>
</feature>
<organism evidence="2 3">
    <name type="scientific">Candidatus Tanganyikabacteria bacterium</name>
    <dbReference type="NCBI Taxonomy" id="2961651"/>
    <lineage>
        <taxon>Bacteria</taxon>
        <taxon>Bacillati</taxon>
        <taxon>Candidatus Sericytochromatia</taxon>
        <taxon>Candidatus Tanganyikabacteria</taxon>
    </lineage>
</organism>
<protein>
    <submittedName>
        <fullName evidence="2">Uncharacterized protein</fullName>
    </submittedName>
</protein>
<dbReference type="AlphaFoldDB" id="A0A937X3W8"/>
<comment type="caution">
    <text evidence="2">The sequence shown here is derived from an EMBL/GenBank/DDBJ whole genome shotgun (WGS) entry which is preliminary data.</text>
</comment>
<proteinExistence type="predicted"/>
<sequence>QIVGASGIQSAHTFTPTPDQKFAVVETEYQYAPLRIFDLRPGLEGKVNAITEPVGAWQADWRALAHNHEVKWPYVFVSTYEDGLQIFNMADPTAPHTVGWYFTCHCTHMKGFGGVPQFYGNSVFQGAFGVKVRDHDGLIVISDTFTGFWAFKLEGFDGWNGHDWSMPNISSAQNWDSGPEGAPKRAAGATGR</sequence>
<name>A0A937X3W8_9BACT</name>
<evidence type="ECO:0000313" key="2">
    <source>
        <dbReference type="EMBL" id="MBM3275591.1"/>
    </source>
</evidence>
<reference evidence="2 3" key="1">
    <citation type="submission" date="2019-03" db="EMBL/GenBank/DDBJ databases">
        <title>Lake Tanganyika Metagenome-Assembled Genomes (MAGs).</title>
        <authorList>
            <person name="Tran P."/>
        </authorList>
    </citation>
    <scope>NUCLEOTIDE SEQUENCE [LARGE SCALE GENOMIC DNA]</scope>
    <source>
        <strain evidence="2">K_DeepCast_65m_m2_236</strain>
    </source>
</reference>
<dbReference type="Proteomes" id="UP000703893">
    <property type="component" value="Unassembled WGS sequence"/>
</dbReference>